<dbReference type="AlphaFoldDB" id="A0A5C6S2B2"/>
<feature type="domain" description="Glycosyltransferase 2-like" evidence="4">
    <location>
        <begin position="7"/>
        <end position="171"/>
    </location>
</feature>
<evidence type="ECO:0000313" key="5">
    <source>
        <dbReference type="EMBL" id="TXB68069.1"/>
    </source>
</evidence>
<dbReference type="Proteomes" id="UP000321562">
    <property type="component" value="Unassembled WGS sequence"/>
</dbReference>
<reference evidence="5 6" key="1">
    <citation type="submission" date="2019-08" db="EMBL/GenBank/DDBJ databases">
        <authorList>
            <person name="Ye J."/>
        </authorList>
    </citation>
    <scope>NUCLEOTIDE SEQUENCE [LARGE SCALE GENOMIC DNA]</scope>
    <source>
        <strain evidence="5 6">TK008</strain>
    </source>
</reference>
<dbReference type="EMBL" id="VOPL01000005">
    <property type="protein sequence ID" value="TXB68069.1"/>
    <property type="molecule type" value="Genomic_DNA"/>
</dbReference>
<evidence type="ECO:0000259" key="4">
    <source>
        <dbReference type="Pfam" id="PF00535"/>
    </source>
</evidence>
<sequence length="403" mass="43692">MTLPQTSVIVVSRGRADHLRLCLLSLSMQDHPDFEVVLVADAAGLAQRMDLPLKRVTFDVPNISLARNLGLAHAAGAVVAFIDDDSVAEPRWLSRLVAPFDDPSVMAATGWTRARDGFSWQTRTDRIDARGLPLSEPNPARETRLLGAEAGTVPSTLGTNCAFRTVALRRIGGFDPAFSYHLDESDVNMRMAAAMPDALTAVVPSAQVIHAQAGNAGRDKAAVPLDLSVQGRSAAIFARRYAGKVPEAEIIARYRRRLIRQVLDAKLDPFRVGAILESLRSGLAEGGDMAPPAPPPPGIETASAGFRRMPVLHRPGPVLGGWHWQAATLRAQASDMAKDHLIPTIVLLSPSFLPHRLRLTEAGWFEQTGGLWGQSEPGDSPLATWRLRDRIAHEANLATNRRN</sequence>
<evidence type="ECO:0000256" key="3">
    <source>
        <dbReference type="ARBA" id="ARBA00022679"/>
    </source>
</evidence>
<keyword evidence="3 5" id="KW-0808">Transferase</keyword>
<keyword evidence="6" id="KW-1185">Reference proteome</keyword>
<gene>
    <name evidence="5" type="ORF">FQV27_12845</name>
</gene>
<dbReference type="Pfam" id="PF00535">
    <property type="entry name" value="Glycos_transf_2"/>
    <property type="match status" value="1"/>
</dbReference>
<dbReference type="GO" id="GO:0016757">
    <property type="term" value="F:glycosyltransferase activity"/>
    <property type="evidence" value="ECO:0007669"/>
    <property type="project" value="UniProtKB-KW"/>
</dbReference>
<dbReference type="CDD" id="cd00761">
    <property type="entry name" value="Glyco_tranf_GTA_type"/>
    <property type="match status" value="1"/>
</dbReference>
<dbReference type="InterPro" id="IPR001173">
    <property type="entry name" value="Glyco_trans_2-like"/>
</dbReference>
<proteinExistence type="inferred from homology"/>
<dbReference type="InterPro" id="IPR029044">
    <property type="entry name" value="Nucleotide-diphossugar_trans"/>
</dbReference>
<dbReference type="Gene3D" id="3.90.550.10">
    <property type="entry name" value="Spore Coat Polysaccharide Biosynthesis Protein SpsA, Chain A"/>
    <property type="match status" value="1"/>
</dbReference>
<dbReference type="OrthoDB" id="153025at2"/>
<dbReference type="PANTHER" id="PTHR43179:SF12">
    <property type="entry name" value="GALACTOFURANOSYLTRANSFERASE GLFT2"/>
    <property type="match status" value="1"/>
</dbReference>
<accession>A0A5C6S2B2</accession>
<evidence type="ECO:0000313" key="6">
    <source>
        <dbReference type="Proteomes" id="UP000321562"/>
    </source>
</evidence>
<comment type="caution">
    <text evidence="5">The sequence shown here is derived from an EMBL/GenBank/DDBJ whole genome shotgun (WGS) entry which is preliminary data.</text>
</comment>
<evidence type="ECO:0000256" key="1">
    <source>
        <dbReference type="ARBA" id="ARBA00006739"/>
    </source>
</evidence>
<dbReference type="RefSeq" id="WP_147099142.1">
    <property type="nucleotide sequence ID" value="NZ_JBHUFH010000003.1"/>
</dbReference>
<name>A0A5C6S2B2_9RHOB</name>
<keyword evidence="2" id="KW-0328">Glycosyltransferase</keyword>
<evidence type="ECO:0000256" key="2">
    <source>
        <dbReference type="ARBA" id="ARBA00022676"/>
    </source>
</evidence>
<comment type="similarity">
    <text evidence="1">Belongs to the glycosyltransferase 2 family.</text>
</comment>
<dbReference type="SUPFAM" id="SSF53448">
    <property type="entry name" value="Nucleotide-diphospho-sugar transferases"/>
    <property type="match status" value="1"/>
</dbReference>
<protein>
    <submittedName>
        <fullName evidence="5">Glycosyltransferase family 2 protein</fullName>
    </submittedName>
</protein>
<organism evidence="5 6">
    <name type="scientific">Paracoccus aurantiacus</name>
    <dbReference type="NCBI Taxonomy" id="2599412"/>
    <lineage>
        <taxon>Bacteria</taxon>
        <taxon>Pseudomonadati</taxon>
        <taxon>Pseudomonadota</taxon>
        <taxon>Alphaproteobacteria</taxon>
        <taxon>Rhodobacterales</taxon>
        <taxon>Paracoccaceae</taxon>
        <taxon>Paracoccus</taxon>
    </lineage>
</organism>
<dbReference type="PANTHER" id="PTHR43179">
    <property type="entry name" value="RHAMNOSYLTRANSFERASE WBBL"/>
    <property type="match status" value="1"/>
</dbReference>